<reference evidence="2 3" key="1">
    <citation type="submission" date="2012-05" db="EMBL/GenBank/DDBJ databases">
        <title>Recombination and specialization in a pathogen metapopulation.</title>
        <authorList>
            <person name="Gardiner A."/>
            <person name="Kemen E."/>
            <person name="Schultz-Larsen T."/>
            <person name="MacLean D."/>
            <person name="Van Oosterhout C."/>
            <person name="Jones J.D.G."/>
        </authorList>
    </citation>
    <scope>NUCLEOTIDE SEQUENCE [LARGE SCALE GENOMIC DNA]</scope>
    <source>
        <strain evidence="2 3">Ac Nc2</strain>
    </source>
</reference>
<sequence>MIVIGYYSSNCAMALQHDSLRMERLQMALHKALDTAISTSLHVDIYSIVKKEFGESEFELLQMLFPTKDQYTTLSEPPCTYSDSKEETYLQSLHHLRKKIEEDFEELCIKHHVNHELDRLESILNRAKQRKIYRAATLELSQGEGFPIPSCDSMDEDQLLQSPYELIQEERQKALQGEKNRLMEATELLREEVKQGEVLLQKAQQDAVAQIDKIKLETEALRLWMDQVVYDHRHSVEESPHKKSEVNKPIEAALHVVS</sequence>
<evidence type="ECO:0000256" key="1">
    <source>
        <dbReference type="SAM" id="Coils"/>
    </source>
</evidence>
<dbReference type="GO" id="GO:0051301">
    <property type="term" value="P:cell division"/>
    <property type="evidence" value="ECO:0007669"/>
    <property type="project" value="UniProtKB-KW"/>
</dbReference>
<comment type="caution">
    <text evidence="2">The sequence shown here is derived from an EMBL/GenBank/DDBJ whole genome shotgun (WGS) entry which is preliminary data.</text>
</comment>
<keyword evidence="3" id="KW-1185">Reference proteome</keyword>
<evidence type="ECO:0000313" key="2">
    <source>
        <dbReference type="EMBL" id="CCI46725.1"/>
    </source>
</evidence>
<gene>
    <name evidence="2" type="ORF">BN9_076800</name>
</gene>
<evidence type="ECO:0000313" key="3">
    <source>
        <dbReference type="Proteomes" id="UP000053237"/>
    </source>
</evidence>
<organism evidence="2 3">
    <name type="scientific">Albugo candida</name>
    <dbReference type="NCBI Taxonomy" id="65357"/>
    <lineage>
        <taxon>Eukaryota</taxon>
        <taxon>Sar</taxon>
        <taxon>Stramenopiles</taxon>
        <taxon>Oomycota</taxon>
        <taxon>Peronosporomycetes</taxon>
        <taxon>Albuginales</taxon>
        <taxon>Albuginaceae</taxon>
        <taxon>Albugo</taxon>
    </lineage>
</organism>
<proteinExistence type="predicted"/>
<dbReference type="InParanoid" id="A0A024GIY3"/>
<protein>
    <submittedName>
        <fullName evidence="2">Uncharacterized protein</fullName>
    </submittedName>
</protein>
<dbReference type="GO" id="GO:0005634">
    <property type="term" value="C:nucleus"/>
    <property type="evidence" value="ECO:0007669"/>
    <property type="project" value="UniProtKB-SubCell"/>
</dbReference>
<dbReference type="AlphaFoldDB" id="A0A024GIY3"/>
<dbReference type="Proteomes" id="UP000053237">
    <property type="component" value="Unassembled WGS sequence"/>
</dbReference>
<accession>A0A024GIY3</accession>
<dbReference type="EMBL" id="CAIX01000138">
    <property type="protein sequence ID" value="CCI46725.1"/>
    <property type="molecule type" value="Genomic_DNA"/>
</dbReference>
<keyword evidence="1" id="KW-0175">Coiled coil</keyword>
<name>A0A024GIY3_9STRA</name>
<feature type="coiled-coil region" evidence="1">
    <location>
        <begin position="172"/>
        <end position="206"/>
    </location>
</feature>
<dbReference type="GO" id="GO:0000444">
    <property type="term" value="C:MIS12/MIND type complex"/>
    <property type="evidence" value="ECO:0007669"/>
    <property type="project" value="InterPro"/>
</dbReference>